<protein>
    <recommendedName>
        <fullName evidence="1">VapC9 PIN-like domain-containing protein</fullName>
    </recommendedName>
</protein>
<gene>
    <name evidence="2" type="ORF">EYH02_00275</name>
</gene>
<dbReference type="Gene3D" id="3.40.50.1010">
    <property type="entry name" value="5'-nuclease"/>
    <property type="match status" value="1"/>
</dbReference>
<reference evidence="2" key="1">
    <citation type="journal article" date="2020" name="ISME J.">
        <title>Gammaproteobacteria mediating utilization of methyl-, sulfur- and petroleum organic compounds in deep ocean hydrothermal plumes.</title>
        <authorList>
            <person name="Zhou Z."/>
            <person name="Liu Y."/>
            <person name="Pan J."/>
            <person name="Cron B.R."/>
            <person name="Toner B.M."/>
            <person name="Anantharaman K."/>
            <person name="Breier J.A."/>
            <person name="Dick G.J."/>
            <person name="Li M."/>
        </authorList>
    </citation>
    <scope>NUCLEOTIDE SEQUENCE</scope>
    <source>
        <strain evidence="2">SZUA-1435</strain>
    </source>
</reference>
<proteinExistence type="predicted"/>
<organism evidence="2 3">
    <name type="scientific">Ignisphaera aggregans</name>
    <dbReference type="NCBI Taxonomy" id="334771"/>
    <lineage>
        <taxon>Archaea</taxon>
        <taxon>Thermoproteota</taxon>
        <taxon>Thermoprotei</taxon>
        <taxon>Desulfurococcales</taxon>
        <taxon>Desulfurococcaceae</taxon>
        <taxon>Ignisphaera</taxon>
    </lineage>
</organism>
<evidence type="ECO:0000313" key="3">
    <source>
        <dbReference type="Proteomes" id="UP000605805"/>
    </source>
</evidence>
<dbReference type="SUPFAM" id="SSF88723">
    <property type="entry name" value="PIN domain-like"/>
    <property type="match status" value="1"/>
</dbReference>
<sequence length="137" mass="14984">MEIGRLGRSKSVAVLDTSALLLIAEGQVTIEDLIGGLDVSSVVVPDIVVLELQRLASKQDKKGRLAQWVLSNLIPALQCIATEYRDRPVDEALIELSRNTGFILVTADTELAKRALRSGVRVAIYRSAKRRFVLLTG</sequence>
<dbReference type="InterPro" id="IPR041120">
    <property type="entry name" value="PIN_9"/>
</dbReference>
<dbReference type="Pfam" id="PF18477">
    <property type="entry name" value="PIN_9"/>
    <property type="match status" value="1"/>
</dbReference>
<dbReference type="InterPro" id="IPR029060">
    <property type="entry name" value="PIN-like_dom_sf"/>
</dbReference>
<name>A0A832Z1X2_9CREN</name>
<dbReference type="Proteomes" id="UP000605805">
    <property type="component" value="Unassembled WGS sequence"/>
</dbReference>
<evidence type="ECO:0000259" key="1">
    <source>
        <dbReference type="Pfam" id="PF18477"/>
    </source>
</evidence>
<feature type="domain" description="VapC9 PIN-like" evidence="1">
    <location>
        <begin position="14"/>
        <end position="126"/>
    </location>
</feature>
<dbReference type="EMBL" id="DQTV01000007">
    <property type="protein sequence ID" value="HIP56498.1"/>
    <property type="molecule type" value="Genomic_DNA"/>
</dbReference>
<accession>A0A832Z1X2</accession>
<comment type="caution">
    <text evidence="2">The sequence shown here is derived from an EMBL/GenBank/DDBJ whole genome shotgun (WGS) entry which is preliminary data.</text>
</comment>
<dbReference type="AlphaFoldDB" id="A0A832Z1X2"/>
<evidence type="ECO:0000313" key="2">
    <source>
        <dbReference type="EMBL" id="HIP56498.1"/>
    </source>
</evidence>